<evidence type="ECO:0000256" key="2">
    <source>
        <dbReference type="SAM" id="SignalP"/>
    </source>
</evidence>
<feature type="domain" description="Thioredoxin" evidence="3">
    <location>
        <begin position="40"/>
        <end position="238"/>
    </location>
</feature>
<protein>
    <submittedName>
        <fullName evidence="4">Protein-disulfide isomerase</fullName>
    </submittedName>
</protein>
<evidence type="ECO:0000313" key="5">
    <source>
        <dbReference type="Proteomes" id="UP000315751"/>
    </source>
</evidence>
<name>A0A560GII7_9PROT</name>
<feature type="signal peptide" evidence="2">
    <location>
        <begin position="1"/>
        <end position="38"/>
    </location>
</feature>
<keyword evidence="5" id="KW-1185">Reference proteome</keyword>
<dbReference type="SUPFAM" id="SSF52833">
    <property type="entry name" value="Thioredoxin-like"/>
    <property type="match status" value="1"/>
</dbReference>
<dbReference type="Gene3D" id="3.40.30.10">
    <property type="entry name" value="Glutaredoxin"/>
    <property type="match status" value="1"/>
</dbReference>
<organism evidence="4 5">
    <name type="scientific">Nitrospirillum amazonense</name>
    <dbReference type="NCBI Taxonomy" id="28077"/>
    <lineage>
        <taxon>Bacteria</taxon>
        <taxon>Pseudomonadati</taxon>
        <taxon>Pseudomonadota</taxon>
        <taxon>Alphaproteobacteria</taxon>
        <taxon>Rhodospirillales</taxon>
        <taxon>Azospirillaceae</taxon>
        <taxon>Nitrospirillum</taxon>
    </lineage>
</organism>
<dbReference type="InterPro" id="IPR013766">
    <property type="entry name" value="Thioredoxin_domain"/>
</dbReference>
<evidence type="ECO:0000256" key="1">
    <source>
        <dbReference type="ARBA" id="ARBA00003565"/>
    </source>
</evidence>
<dbReference type="PROSITE" id="PS51352">
    <property type="entry name" value="THIOREDOXIN_2"/>
    <property type="match status" value="1"/>
</dbReference>
<dbReference type="AlphaFoldDB" id="A0A560GII7"/>
<comment type="function">
    <text evidence="1">May be required for disulfide bond formation in some proteins.</text>
</comment>
<feature type="chain" id="PRO_5021912273" evidence="2">
    <location>
        <begin position="39"/>
        <end position="242"/>
    </location>
</feature>
<dbReference type="InterPro" id="IPR036249">
    <property type="entry name" value="Thioredoxin-like_sf"/>
</dbReference>
<dbReference type="EMBL" id="VITR01000031">
    <property type="protein sequence ID" value="TWB33611.1"/>
    <property type="molecule type" value="Genomic_DNA"/>
</dbReference>
<comment type="caution">
    <text evidence="4">The sequence shown here is derived from an EMBL/GenBank/DDBJ whole genome shotgun (WGS) entry which is preliminary data.</text>
</comment>
<proteinExistence type="predicted"/>
<dbReference type="GO" id="GO:0016853">
    <property type="term" value="F:isomerase activity"/>
    <property type="evidence" value="ECO:0007669"/>
    <property type="project" value="UniProtKB-KW"/>
</dbReference>
<dbReference type="Pfam" id="PF13462">
    <property type="entry name" value="Thioredoxin_4"/>
    <property type="match status" value="1"/>
</dbReference>
<evidence type="ECO:0000259" key="3">
    <source>
        <dbReference type="PROSITE" id="PS51352"/>
    </source>
</evidence>
<gene>
    <name evidence="4" type="ORF">FBZ90_1319</name>
</gene>
<keyword evidence="4" id="KW-0413">Isomerase</keyword>
<accession>A0A560GII7</accession>
<sequence length="242" mass="25023">MEVKQASGTRGPVGTMAPVARALAVATAALLAPALALAQAAPTASVPAASVPTASAGIDIAAATSTRALGSGNAPVTVEEYASYSCPHCAHFEESMLPRLKADFINPGQVRFVFHDTPTNRVGYLAHMATRCLPVASYNDARSLLFSTQSQWLGAKDPEAGLKEMMGMAGLPGPAYDACVASKPLQDYVATSSQEATEAKIEVTPTLIIRKGGKEVDRVAGPNDYDKLAAALIKAGAKAPKK</sequence>
<evidence type="ECO:0000313" key="4">
    <source>
        <dbReference type="EMBL" id="TWB33611.1"/>
    </source>
</evidence>
<keyword evidence="2" id="KW-0732">Signal</keyword>
<reference evidence="4 5" key="1">
    <citation type="submission" date="2019-06" db="EMBL/GenBank/DDBJ databases">
        <title>Genomic Encyclopedia of Type Strains, Phase IV (KMG-V): Genome sequencing to study the core and pangenomes of soil and plant-associated prokaryotes.</title>
        <authorList>
            <person name="Whitman W."/>
        </authorList>
    </citation>
    <scope>NUCLEOTIDE SEQUENCE [LARGE SCALE GENOMIC DNA]</scope>
    <source>
        <strain evidence="4 5">BR 11622</strain>
    </source>
</reference>
<dbReference type="Proteomes" id="UP000315751">
    <property type="component" value="Unassembled WGS sequence"/>
</dbReference>
<dbReference type="InterPro" id="IPR012336">
    <property type="entry name" value="Thioredoxin-like_fold"/>
</dbReference>